<dbReference type="GO" id="GO:0001671">
    <property type="term" value="F:ATPase activator activity"/>
    <property type="evidence" value="ECO:0007669"/>
    <property type="project" value="InterPro"/>
</dbReference>
<feature type="domain" description="J" evidence="4">
    <location>
        <begin position="9"/>
        <end position="83"/>
    </location>
</feature>
<comment type="function">
    <text evidence="3">Co-chaperone involved in the maturation of iron-sulfur cluster-containing proteins. Seems to help targeting proteins to be folded toward HscA.</text>
</comment>
<dbReference type="STRING" id="405671.SAMN05421827_10792"/>
<evidence type="ECO:0000259" key="4">
    <source>
        <dbReference type="PROSITE" id="PS50076"/>
    </source>
</evidence>
<dbReference type="OrthoDB" id="287587at2"/>
<comment type="similarity">
    <text evidence="1">Belongs to the HscB family.</text>
</comment>
<dbReference type="Gene3D" id="1.20.1280.20">
    <property type="entry name" value="HscB, C-terminal domain"/>
    <property type="match status" value="1"/>
</dbReference>
<keyword evidence="2" id="KW-0143">Chaperone</keyword>
<dbReference type="AlphaFoldDB" id="A0A1G7URI7"/>
<proteinExistence type="inferred from homology"/>
<dbReference type="InterPro" id="IPR009073">
    <property type="entry name" value="HscB_oligo_C"/>
</dbReference>
<organism evidence="5 6">
    <name type="scientific">Pedobacter terrae</name>
    <dbReference type="NCBI Taxonomy" id="405671"/>
    <lineage>
        <taxon>Bacteria</taxon>
        <taxon>Pseudomonadati</taxon>
        <taxon>Bacteroidota</taxon>
        <taxon>Sphingobacteriia</taxon>
        <taxon>Sphingobacteriales</taxon>
        <taxon>Sphingobacteriaceae</taxon>
        <taxon>Pedobacter</taxon>
    </lineage>
</organism>
<evidence type="ECO:0000313" key="5">
    <source>
        <dbReference type="EMBL" id="SDG50235.1"/>
    </source>
</evidence>
<dbReference type="PROSITE" id="PS50076">
    <property type="entry name" value="DNAJ_2"/>
    <property type="match status" value="1"/>
</dbReference>
<gene>
    <name evidence="5" type="ORF">SAMN05421827_10792</name>
</gene>
<dbReference type="GO" id="GO:0051087">
    <property type="term" value="F:protein-folding chaperone binding"/>
    <property type="evidence" value="ECO:0007669"/>
    <property type="project" value="InterPro"/>
</dbReference>
<dbReference type="InterPro" id="IPR036869">
    <property type="entry name" value="J_dom_sf"/>
</dbReference>
<dbReference type="EMBL" id="FNCH01000007">
    <property type="protein sequence ID" value="SDG50235.1"/>
    <property type="molecule type" value="Genomic_DNA"/>
</dbReference>
<dbReference type="InterPro" id="IPR036386">
    <property type="entry name" value="HscB_C_sf"/>
</dbReference>
<dbReference type="InterPro" id="IPR004640">
    <property type="entry name" value="HscB"/>
</dbReference>
<evidence type="ECO:0000256" key="3">
    <source>
        <dbReference type="ARBA" id="ARBA00025596"/>
    </source>
</evidence>
<dbReference type="GO" id="GO:0044571">
    <property type="term" value="P:[2Fe-2S] cluster assembly"/>
    <property type="evidence" value="ECO:0007669"/>
    <property type="project" value="InterPro"/>
</dbReference>
<name>A0A1G7URI7_9SPHI</name>
<sequence length="177" mass="20591">MSVAASDTNYFDFYELPVQFYPDQNAVKAKFYALSKQFHPDFYANESAEKQQEVLDLSTLNNKAYQTLSNAKKRLKYVLELKGIVEADEAYQLPQSFLMDMMDINEALMDLEFEPDVEKSTQVKLDVEAIEKDLTNELLDLTKQFDSNPEESDALLPAIKDNFYRQKYIDRIREKLA</sequence>
<evidence type="ECO:0000256" key="2">
    <source>
        <dbReference type="ARBA" id="ARBA00023186"/>
    </source>
</evidence>
<dbReference type="SUPFAM" id="SSF46565">
    <property type="entry name" value="Chaperone J-domain"/>
    <property type="match status" value="1"/>
</dbReference>
<dbReference type="GO" id="GO:0051259">
    <property type="term" value="P:protein complex oligomerization"/>
    <property type="evidence" value="ECO:0007669"/>
    <property type="project" value="InterPro"/>
</dbReference>
<dbReference type="Gene3D" id="1.10.287.110">
    <property type="entry name" value="DnaJ domain"/>
    <property type="match status" value="1"/>
</dbReference>
<keyword evidence="6" id="KW-1185">Reference proteome</keyword>
<reference evidence="6" key="1">
    <citation type="submission" date="2016-10" db="EMBL/GenBank/DDBJ databases">
        <authorList>
            <person name="Varghese N."/>
            <person name="Submissions S."/>
        </authorList>
    </citation>
    <scope>NUCLEOTIDE SEQUENCE [LARGE SCALE GENOMIC DNA]</scope>
    <source>
        <strain evidence="6">DSM 17933</strain>
    </source>
</reference>
<dbReference type="RefSeq" id="WP_090499599.1">
    <property type="nucleotide sequence ID" value="NZ_FNCH01000007.1"/>
</dbReference>
<protein>
    <submittedName>
        <fullName evidence="5">Molecular chaperone HscB</fullName>
    </submittedName>
</protein>
<dbReference type="PANTHER" id="PTHR14021">
    <property type="entry name" value="IRON-SULFUR CLUSTER CO-CHAPERONE PROTEIN HSCB"/>
    <property type="match status" value="1"/>
</dbReference>
<dbReference type="InterPro" id="IPR001623">
    <property type="entry name" value="DnaJ_domain"/>
</dbReference>
<dbReference type="SUPFAM" id="SSF47144">
    <property type="entry name" value="HSC20 (HSCB), C-terminal oligomerisation domain"/>
    <property type="match status" value="1"/>
</dbReference>
<evidence type="ECO:0000313" key="6">
    <source>
        <dbReference type="Proteomes" id="UP000199643"/>
    </source>
</evidence>
<evidence type="ECO:0000256" key="1">
    <source>
        <dbReference type="ARBA" id="ARBA00010476"/>
    </source>
</evidence>
<dbReference type="Proteomes" id="UP000199643">
    <property type="component" value="Unassembled WGS sequence"/>
</dbReference>
<dbReference type="Pfam" id="PF07743">
    <property type="entry name" value="HSCB_C"/>
    <property type="match status" value="1"/>
</dbReference>
<accession>A0A1G7URI7</accession>
<dbReference type="PANTHER" id="PTHR14021:SF15">
    <property type="entry name" value="IRON-SULFUR CLUSTER CO-CHAPERONE PROTEIN HSCB"/>
    <property type="match status" value="1"/>
</dbReference>